<accession>V3Z1J1</accession>
<dbReference type="OrthoDB" id="73161at2759"/>
<keyword evidence="2" id="KW-1185">Reference proteome</keyword>
<sequence length="221" mass="25487">MASMQEKSILCSIKPTVSLLVGDHKHDFFSGCKMFDVTFPNIINPEIGEICFQNFYVAQLTIRAKFRSADLNGQTGTLKWRTCVRKMQLMPNAHTEDGSHDYFTLNRKHFNFDIVNLSTLRFILHQPSPVWKDFKLEDIRFYRSPQVSKSTGLPYWLTEEQTEEKAKDKQKLQGLPDLDMLSANLQALWSMAEEVSDNQSTVPLGRYEVDGCYDINLLSYT</sequence>
<dbReference type="GO" id="GO:0005654">
    <property type="term" value="C:nucleoplasm"/>
    <property type="evidence" value="ECO:0007669"/>
    <property type="project" value="TreeGrafter"/>
</dbReference>
<evidence type="ECO:0000313" key="2">
    <source>
        <dbReference type="Proteomes" id="UP000030746"/>
    </source>
</evidence>
<dbReference type="HOGENOM" id="CLU_114995_0_0_1"/>
<dbReference type="STRING" id="225164.V3Z1J1"/>
<evidence type="ECO:0008006" key="3">
    <source>
        <dbReference type="Google" id="ProtNLM"/>
    </source>
</evidence>
<dbReference type="EMBL" id="KB203534">
    <property type="protein sequence ID" value="ESO84393.1"/>
    <property type="molecule type" value="Genomic_DNA"/>
</dbReference>
<dbReference type="AlphaFoldDB" id="V3Z1J1"/>
<reference evidence="1 2" key="1">
    <citation type="journal article" date="2013" name="Nature">
        <title>Insights into bilaterian evolution from three spiralian genomes.</title>
        <authorList>
            <person name="Simakov O."/>
            <person name="Marletaz F."/>
            <person name="Cho S.J."/>
            <person name="Edsinger-Gonzales E."/>
            <person name="Havlak P."/>
            <person name="Hellsten U."/>
            <person name="Kuo D.H."/>
            <person name="Larsson T."/>
            <person name="Lv J."/>
            <person name="Arendt D."/>
            <person name="Savage R."/>
            <person name="Osoegawa K."/>
            <person name="de Jong P."/>
            <person name="Grimwood J."/>
            <person name="Chapman J.A."/>
            <person name="Shapiro H."/>
            <person name="Aerts A."/>
            <person name="Otillar R.P."/>
            <person name="Terry A.Y."/>
            <person name="Boore J.L."/>
            <person name="Grigoriev I.V."/>
            <person name="Lindberg D.R."/>
            <person name="Seaver E.C."/>
            <person name="Weisblat D.A."/>
            <person name="Putnam N.H."/>
            <person name="Rokhsar D.S."/>
        </authorList>
    </citation>
    <scope>NUCLEOTIDE SEQUENCE [LARGE SCALE GENOMIC DNA]</scope>
</reference>
<dbReference type="CTD" id="20250121"/>
<dbReference type="InterPro" id="IPR040235">
    <property type="entry name" value="Nicolin-1"/>
</dbReference>
<protein>
    <recommendedName>
        <fullName evidence="3">Nicolin-1</fullName>
    </recommendedName>
</protein>
<dbReference type="RefSeq" id="XP_009064998.1">
    <property type="nucleotide sequence ID" value="XM_009066750.1"/>
</dbReference>
<organism evidence="1 2">
    <name type="scientific">Lottia gigantea</name>
    <name type="common">Giant owl limpet</name>
    <dbReference type="NCBI Taxonomy" id="225164"/>
    <lineage>
        <taxon>Eukaryota</taxon>
        <taxon>Metazoa</taxon>
        <taxon>Spiralia</taxon>
        <taxon>Lophotrochozoa</taxon>
        <taxon>Mollusca</taxon>
        <taxon>Gastropoda</taxon>
        <taxon>Patellogastropoda</taxon>
        <taxon>Lottioidea</taxon>
        <taxon>Lottiidae</taxon>
        <taxon>Lottia</taxon>
    </lineage>
</organism>
<dbReference type="OMA" id="MWVLTEV"/>
<proteinExistence type="predicted"/>
<evidence type="ECO:0000313" key="1">
    <source>
        <dbReference type="EMBL" id="ESO84393.1"/>
    </source>
</evidence>
<gene>
    <name evidence="1" type="ORF">LOTGIDRAFT_236344</name>
</gene>
<dbReference type="PANTHER" id="PTHR31239:SF2">
    <property type="entry name" value="NICOLIN-1"/>
    <property type="match status" value="1"/>
</dbReference>
<name>V3Z1J1_LOTGI</name>
<dbReference type="GeneID" id="20250121"/>
<dbReference type="PANTHER" id="PTHR31239">
    <property type="entry name" value="NICOLIN 1"/>
    <property type="match status" value="1"/>
</dbReference>
<dbReference type="Proteomes" id="UP000030746">
    <property type="component" value="Unassembled WGS sequence"/>
</dbReference>
<dbReference type="KEGG" id="lgi:LOTGIDRAFT_236344"/>